<dbReference type="NCBIfam" id="TIGR03619">
    <property type="entry name" value="F420_Rv2161c"/>
    <property type="match status" value="1"/>
</dbReference>
<keyword evidence="7" id="KW-1185">Reference proteome</keyword>
<dbReference type="PANTHER" id="PTHR42847:SF4">
    <property type="entry name" value="ALKANESULFONATE MONOOXYGENASE-RELATED"/>
    <property type="match status" value="1"/>
</dbReference>
<dbReference type="InterPro" id="IPR019921">
    <property type="entry name" value="Lucif-like_OxRdtase_Rv2161c"/>
</dbReference>
<evidence type="ECO:0000313" key="6">
    <source>
        <dbReference type="EMBL" id="ETX05541.1"/>
    </source>
</evidence>
<protein>
    <recommendedName>
        <fullName evidence="5">Luciferase-like domain-containing protein</fullName>
    </recommendedName>
</protein>
<dbReference type="AlphaFoldDB" id="W4M6H5"/>
<evidence type="ECO:0000256" key="1">
    <source>
        <dbReference type="ARBA" id="ARBA00022630"/>
    </source>
</evidence>
<dbReference type="PANTHER" id="PTHR42847">
    <property type="entry name" value="ALKANESULFONATE MONOOXYGENASE"/>
    <property type="match status" value="1"/>
</dbReference>
<sequence length="311" mass="33983">MGFGCVYTNRGAMATEANLVRFGQTAEALGFDTVWTSDHIVVPMEVKSFYPYNPTGAMPFIAQDPYFEPLIVMTYLAASTERIRIGTSVLILPYRNPVFTAKALATLDVLSNGRITLGIGVGWMEEEFQALGLDTYARRGSYSDECIRIFRELWTADTPSFQGQFHQFEALKCEPKPIQAGGIPIWVGGHTPQAIRRAARLGNGWQPIVQRPPADLPPSELRDKIGILKEQATAAGRDPSTITIALGATVQFSDGGGSGVFSGNSQQIIDGIGQYQEAGVQDFRFDFPAPSIEGVLPLMERFASEVRPQVT</sequence>
<evidence type="ECO:0000256" key="2">
    <source>
        <dbReference type="ARBA" id="ARBA00022643"/>
    </source>
</evidence>
<evidence type="ECO:0000256" key="3">
    <source>
        <dbReference type="ARBA" id="ARBA00023002"/>
    </source>
</evidence>
<dbReference type="HOGENOM" id="CLU_027853_7_0_7"/>
<dbReference type="InterPro" id="IPR036661">
    <property type="entry name" value="Luciferase-like_sf"/>
</dbReference>
<comment type="caution">
    <text evidence="6">The sequence shown here is derived from an EMBL/GenBank/DDBJ whole genome shotgun (WGS) entry which is preliminary data.</text>
</comment>
<dbReference type="GO" id="GO:0046306">
    <property type="term" value="P:alkanesulfonate catabolic process"/>
    <property type="evidence" value="ECO:0007669"/>
    <property type="project" value="TreeGrafter"/>
</dbReference>
<reference evidence="6 7" key="1">
    <citation type="journal article" date="2014" name="Nature">
        <title>An environmental bacterial taxon with a large and distinct metabolic repertoire.</title>
        <authorList>
            <person name="Wilson M.C."/>
            <person name="Mori T."/>
            <person name="Ruckert C."/>
            <person name="Uria A.R."/>
            <person name="Helf M.J."/>
            <person name="Takada K."/>
            <person name="Gernert C."/>
            <person name="Steffens U.A."/>
            <person name="Heycke N."/>
            <person name="Schmitt S."/>
            <person name="Rinke C."/>
            <person name="Helfrich E.J."/>
            <person name="Brachmann A.O."/>
            <person name="Gurgui C."/>
            <person name="Wakimoto T."/>
            <person name="Kracht M."/>
            <person name="Crusemann M."/>
            <person name="Hentschel U."/>
            <person name="Abe I."/>
            <person name="Matsunaga S."/>
            <person name="Kalinowski J."/>
            <person name="Takeyama H."/>
            <person name="Piel J."/>
        </authorList>
    </citation>
    <scope>NUCLEOTIDE SEQUENCE [LARGE SCALE GENOMIC DNA]</scope>
    <source>
        <strain evidence="7">TSY2</strain>
    </source>
</reference>
<dbReference type="EMBL" id="AZHX01000932">
    <property type="protein sequence ID" value="ETX05541.1"/>
    <property type="molecule type" value="Genomic_DNA"/>
</dbReference>
<accession>W4M6H5</accession>
<dbReference type="Gene3D" id="3.20.20.30">
    <property type="entry name" value="Luciferase-like domain"/>
    <property type="match status" value="1"/>
</dbReference>
<dbReference type="InterPro" id="IPR011251">
    <property type="entry name" value="Luciferase-like_dom"/>
</dbReference>
<dbReference type="Pfam" id="PF00296">
    <property type="entry name" value="Bac_luciferase"/>
    <property type="match status" value="1"/>
</dbReference>
<organism evidence="6 7">
    <name type="scientific">Candidatus Entotheonella gemina</name>
    <dbReference type="NCBI Taxonomy" id="1429439"/>
    <lineage>
        <taxon>Bacteria</taxon>
        <taxon>Pseudomonadati</taxon>
        <taxon>Nitrospinota/Tectimicrobiota group</taxon>
        <taxon>Candidatus Tectimicrobiota</taxon>
        <taxon>Candidatus Entotheonellia</taxon>
        <taxon>Candidatus Entotheonellales</taxon>
        <taxon>Candidatus Entotheonellaceae</taxon>
        <taxon>Candidatus Entotheonella</taxon>
    </lineage>
</organism>
<keyword evidence="3" id="KW-0560">Oxidoreductase</keyword>
<dbReference type="GO" id="GO:0008726">
    <property type="term" value="F:alkanesulfonate monooxygenase activity"/>
    <property type="evidence" value="ECO:0007669"/>
    <property type="project" value="TreeGrafter"/>
</dbReference>
<keyword evidence="2" id="KW-0288">FMN</keyword>
<evidence type="ECO:0000256" key="4">
    <source>
        <dbReference type="ARBA" id="ARBA00023033"/>
    </source>
</evidence>
<dbReference type="SUPFAM" id="SSF51679">
    <property type="entry name" value="Bacterial luciferase-like"/>
    <property type="match status" value="1"/>
</dbReference>
<proteinExistence type="predicted"/>
<dbReference type="Proteomes" id="UP000019140">
    <property type="component" value="Unassembled WGS sequence"/>
</dbReference>
<keyword evidence="4" id="KW-0503">Monooxygenase</keyword>
<dbReference type="InterPro" id="IPR050172">
    <property type="entry name" value="SsuD_RutA_monooxygenase"/>
</dbReference>
<evidence type="ECO:0000259" key="5">
    <source>
        <dbReference type="Pfam" id="PF00296"/>
    </source>
</evidence>
<keyword evidence="1" id="KW-0285">Flavoprotein</keyword>
<gene>
    <name evidence="6" type="ORF">ETSY2_22315</name>
</gene>
<evidence type="ECO:0000313" key="7">
    <source>
        <dbReference type="Proteomes" id="UP000019140"/>
    </source>
</evidence>
<feature type="domain" description="Luciferase-like" evidence="5">
    <location>
        <begin position="14"/>
        <end position="253"/>
    </location>
</feature>
<name>W4M6H5_9BACT</name>